<name>A0A2T1DUB7_9CYAN</name>
<keyword evidence="10 11" id="KW-0238">DNA-binding</keyword>
<dbReference type="PANTHER" id="PTHR30195">
    <property type="entry name" value="TYPE I SITE-SPECIFIC DEOXYRIBONUCLEASE PROTEIN SUBUNIT M AND R"/>
    <property type="match status" value="1"/>
</dbReference>
<dbReference type="EC" id="3.1.21.3" evidence="11"/>
<evidence type="ECO:0000256" key="4">
    <source>
        <dbReference type="ARBA" id="ARBA00022722"/>
    </source>
</evidence>
<accession>A0A2T1DUB7</accession>
<keyword evidence="5 11" id="KW-0547">Nucleotide-binding</keyword>
<sequence>MSSMSEAMIEEATLAWFRALDYTTLHGSDLAPGEPQAERETYSEVVLEARLRSALAKINAKVPVEALDDAVRQVIRSESQNLFENNRRFHHLLTEGVPVSYQGETGRMVHDQVWLIDWVNPDHNDWLVLNQFRVVENHKNRRPDVVVFINGLPLAVLELKNAASENADIEGAFNQLQTYKRDIPSLFTFNALLVVSDGMTARIGSLTADRDRFMPWRIPPRPQAEVLPFPNRTQPKAAETGGTYAASVSPHAPELEVLISDVFERSHFLDLIRFFIAFEVDGDTITKKMAGYHQYHAVNKAVAATVQATAPEGDKKVGVIWHTQGSGKSLSMAFYAGKIIQHPAMANPTLVVLTDRNDLDDQLLTTFSKCQDLLRQQPVQAEDRADLRTKLDVASGGVIFTTIQKFAPDERGGDYDVISSRRNIVFIADEAHRSQYGLKARVVKTTDKATGEEGAYTAYGFAKYLRDALPNASFIGFTGTPINKADASTRQIFGDYIDIYDIQRAVEDGATVRLYYEARLAKLALNENEKPKIDPDFEAVTEGEEQTTKEKLKSKWAQLEAMVGTEKRQALVAQDILTHFDDRLAALEGKGIIVCMSRRICAELYKQIVQIRPEWDSDKDDEGAIKVVMTGSAADSANLQRHIRSKKGRDAIANRLRNPNDPLKLVIVRDMWLTGFDAPCLHTMYIDKPMKGHNLMQAIARVNRVFGAKPGGLVVDYLGIAQDLKAALMDYTEGDRGQTGIPIEEAVALMQEKYEIVAAMFHGFDYSRFFTGTPPERLTVLREATDWILRPAFQEDNGIQRYIQSVTELSKAFALCATEPTAIDLREAIGFFQAIKATLAKHTVEGTKSKGELDAAVRQIVSRAVASDAVIDIFASAGLNNPEISILSDEFLEEVRDLPQKNLALEVLRKLLNDELQTRSRRNVVQSRTFSEMMASTIQRYQSRTIESAQVIQELVELAKEMRAANQRGEDLGLTEDELAFYDALEVNDSAVKVLGDETLKAIARELVEAVRRNVSIDWTERETVKAKLRTIVKRLLRRYGYPPDKQEKATQTVIHQAETLCKDWAAS</sequence>
<dbReference type="InterPro" id="IPR051268">
    <property type="entry name" value="Type-I_R_enzyme_R_subunit"/>
</dbReference>
<dbReference type="InterPro" id="IPR004473">
    <property type="entry name" value="Restrct_endonuc_typeI_HsdR"/>
</dbReference>
<evidence type="ECO:0000259" key="12">
    <source>
        <dbReference type="PROSITE" id="PS51192"/>
    </source>
</evidence>
<evidence type="ECO:0000256" key="2">
    <source>
        <dbReference type="ARBA" id="ARBA00008598"/>
    </source>
</evidence>
<comment type="similarity">
    <text evidence="2 11">Belongs to the HsdR family.</text>
</comment>
<dbReference type="CDD" id="cd18030">
    <property type="entry name" value="DEXHc_RE_I_HsdR"/>
    <property type="match status" value="1"/>
</dbReference>
<evidence type="ECO:0000313" key="14">
    <source>
        <dbReference type="Proteomes" id="UP000239576"/>
    </source>
</evidence>
<dbReference type="PANTHER" id="PTHR30195:SF15">
    <property type="entry name" value="TYPE I RESTRICTION ENZYME HINDI ENDONUCLEASE SUBUNIT"/>
    <property type="match status" value="1"/>
</dbReference>
<keyword evidence="8 11" id="KW-0378">Hydrolase</keyword>
<dbReference type="EMBL" id="PVWK01000155">
    <property type="protein sequence ID" value="PSB24021.1"/>
    <property type="molecule type" value="Genomic_DNA"/>
</dbReference>
<keyword evidence="6 11" id="KW-0680">Restriction system</keyword>
<dbReference type="GO" id="GO:0009307">
    <property type="term" value="P:DNA restriction-modification system"/>
    <property type="evidence" value="ECO:0007669"/>
    <property type="project" value="UniProtKB-KW"/>
</dbReference>
<feature type="domain" description="Helicase ATP-binding" evidence="12">
    <location>
        <begin position="309"/>
        <end position="499"/>
    </location>
</feature>
<gene>
    <name evidence="13" type="ORF">C7B82_28585</name>
</gene>
<evidence type="ECO:0000256" key="3">
    <source>
        <dbReference type="ARBA" id="ARBA00011296"/>
    </source>
</evidence>
<protein>
    <recommendedName>
        <fullName evidence="11">Type I restriction enzyme endonuclease subunit</fullName>
        <shortName evidence="11">R protein</shortName>
        <ecNumber evidence="11">3.1.21.3</ecNumber>
    </recommendedName>
</protein>
<comment type="subunit">
    <text evidence="3 11">The type I restriction/modification system is composed of three polypeptides R, M and S.</text>
</comment>
<comment type="function">
    <text evidence="11">Subunit R is required for both nuclease and ATPase activities, but not for modification.</text>
</comment>
<comment type="catalytic activity">
    <reaction evidence="1 11">
        <text>Endonucleolytic cleavage of DNA to give random double-stranded fragments with terminal 5'-phosphates, ATP is simultaneously hydrolyzed.</text>
        <dbReference type="EC" id="3.1.21.3"/>
    </reaction>
</comment>
<dbReference type="NCBIfam" id="TIGR00348">
    <property type="entry name" value="hsdR"/>
    <property type="match status" value="1"/>
</dbReference>
<evidence type="ECO:0000256" key="6">
    <source>
        <dbReference type="ARBA" id="ARBA00022747"/>
    </source>
</evidence>
<dbReference type="GO" id="GO:0004386">
    <property type="term" value="F:helicase activity"/>
    <property type="evidence" value="ECO:0007669"/>
    <property type="project" value="UniProtKB-KW"/>
</dbReference>
<dbReference type="Gene3D" id="3.40.50.300">
    <property type="entry name" value="P-loop containing nucleotide triphosphate hydrolases"/>
    <property type="match status" value="2"/>
</dbReference>
<dbReference type="OrthoDB" id="9758243at2"/>
<organism evidence="13 14">
    <name type="scientific">Stenomitos frigidus ULC18</name>
    <dbReference type="NCBI Taxonomy" id="2107698"/>
    <lineage>
        <taxon>Bacteria</taxon>
        <taxon>Bacillati</taxon>
        <taxon>Cyanobacteriota</taxon>
        <taxon>Cyanophyceae</taxon>
        <taxon>Leptolyngbyales</taxon>
        <taxon>Leptolyngbyaceae</taxon>
        <taxon>Stenomitos</taxon>
    </lineage>
</organism>
<dbReference type="Proteomes" id="UP000239576">
    <property type="component" value="Unassembled WGS sequence"/>
</dbReference>
<keyword evidence="7" id="KW-0255">Endonuclease</keyword>
<keyword evidence="14" id="KW-1185">Reference proteome</keyword>
<keyword evidence="13" id="KW-0347">Helicase</keyword>
<dbReference type="AlphaFoldDB" id="A0A2T1DUB7"/>
<dbReference type="GO" id="GO:0005524">
    <property type="term" value="F:ATP binding"/>
    <property type="evidence" value="ECO:0007669"/>
    <property type="project" value="UniProtKB-KW"/>
</dbReference>
<dbReference type="Pfam" id="PF04313">
    <property type="entry name" value="HSDR_N"/>
    <property type="match status" value="1"/>
</dbReference>
<dbReference type="Pfam" id="PF11867">
    <property type="entry name" value="T1RH-like_C"/>
    <property type="match status" value="1"/>
</dbReference>
<dbReference type="InterPro" id="IPR007409">
    <property type="entry name" value="Restrct_endonuc_type1_HsdR_N"/>
</dbReference>
<dbReference type="GO" id="GO:0003677">
    <property type="term" value="F:DNA binding"/>
    <property type="evidence" value="ECO:0007669"/>
    <property type="project" value="UniProtKB-KW"/>
</dbReference>
<reference evidence="14" key="1">
    <citation type="submission" date="2018-02" db="EMBL/GenBank/DDBJ databases">
        <authorList>
            <person name="Moore K."/>
            <person name="Momper L."/>
        </authorList>
    </citation>
    <scope>NUCLEOTIDE SEQUENCE [LARGE SCALE GENOMIC DNA]</scope>
    <source>
        <strain evidence="14">ULC18</strain>
    </source>
</reference>
<dbReference type="Gene3D" id="3.90.1570.50">
    <property type="match status" value="1"/>
</dbReference>
<evidence type="ECO:0000256" key="7">
    <source>
        <dbReference type="ARBA" id="ARBA00022759"/>
    </source>
</evidence>
<dbReference type="SMART" id="SM00487">
    <property type="entry name" value="DEXDc"/>
    <property type="match status" value="1"/>
</dbReference>
<keyword evidence="9 11" id="KW-0067">ATP-binding</keyword>
<dbReference type="InterPro" id="IPR021810">
    <property type="entry name" value="T1RH-like_C"/>
</dbReference>
<dbReference type="Pfam" id="PF22679">
    <property type="entry name" value="T1R_D3-like"/>
    <property type="match status" value="1"/>
</dbReference>
<proteinExistence type="inferred from homology"/>
<keyword evidence="4" id="KW-0540">Nuclease</keyword>
<evidence type="ECO:0000256" key="8">
    <source>
        <dbReference type="ARBA" id="ARBA00022801"/>
    </source>
</evidence>
<dbReference type="InterPro" id="IPR014001">
    <property type="entry name" value="Helicase_ATP-bd"/>
</dbReference>
<dbReference type="InterPro" id="IPR027417">
    <property type="entry name" value="P-loop_NTPase"/>
</dbReference>
<evidence type="ECO:0000256" key="10">
    <source>
        <dbReference type="ARBA" id="ARBA00023125"/>
    </source>
</evidence>
<dbReference type="RefSeq" id="WP_106260491.1">
    <property type="nucleotide sequence ID" value="NZ_CAWNSW010000054.1"/>
</dbReference>
<reference evidence="13 14" key="2">
    <citation type="submission" date="2018-03" db="EMBL/GenBank/DDBJ databases">
        <title>The ancient ancestry and fast evolution of plastids.</title>
        <authorList>
            <person name="Moore K.R."/>
            <person name="Magnabosco C."/>
            <person name="Momper L."/>
            <person name="Gold D.A."/>
            <person name="Bosak T."/>
            <person name="Fournier G.P."/>
        </authorList>
    </citation>
    <scope>NUCLEOTIDE SEQUENCE [LARGE SCALE GENOMIC DNA]</scope>
    <source>
        <strain evidence="13 14">ULC18</strain>
    </source>
</reference>
<dbReference type="CDD" id="cd18800">
    <property type="entry name" value="SF2_C_EcoR124I-like"/>
    <property type="match status" value="1"/>
</dbReference>
<dbReference type="PROSITE" id="PS51192">
    <property type="entry name" value="HELICASE_ATP_BIND_1"/>
    <property type="match status" value="1"/>
</dbReference>
<dbReference type="InterPro" id="IPR055180">
    <property type="entry name" value="HsdR_RecA-like_helicase_dom_2"/>
</dbReference>
<evidence type="ECO:0000256" key="9">
    <source>
        <dbReference type="ARBA" id="ARBA00022840"/>
    </source>
</evidence>
<dbReference type="Pfam" id="PF18766">
    <property type="entry name" value="SWI2_SNF2"/>
    <property type="match status" value="1"/>
</dbReference>
<comment type="caution">
    <text evidence="13">The sequence shown here is derived from an EMBL/GenBank/DDBJ whole genome shotgun (WGS) entry which is preliminary data.</text>
</comment>
<dbReference type="CDD" id="cd22332">
    <property type="entry name" value="HsdR_N"/>
    <property type="match status" value="1"/>
</dbReference>
<evidence type="ECO:0000256" key="1">
    <source>
        <dbReference type="ARBA" id="ARBA00000851"/>
    </source>
</evidence>
<evidence type="ECO:0000256" key="11">
    <source>
        <dbReference type="RuleBase" id="RU364115"/>
    </source>
</evidence>
<dbReference type="GO" id="GO:0009035">
    <property type="term" value="F:type I site-specific deoxyribonuclease activity"/>
    <property type="evidence" value="ECO:0007669"/>
    <property type="project" value="UniProtKB-EC"/>
</dbReference>
<dbReference type="SUPFAM" id="SSF52540">
    <property type="entry name" value="P-loop containing nucleoside triphosphate hydrolases"/>
    <property type="match status" value="2"/>
</dbReference>
<evidence type="ECO:0000256" key="5">
    <source>
        <dbReference type="ARBA" id="ARBA00022741"/>
    </source>
</evidence>
<evidence type="ECO:0000313" key="13">
    <source>
        <dbReference type="EMBL" id="PSB24021.1"/>
    </source>
</evidence>
<dbReference type="InterPro" id="IPR040980">
    <property type="entry name" value="SWI2_SNF2"/>
</dbReference>